<dbReference type="Proteomes" id="UP000438448">
    <property type="component" value="Unassembled WGS sequence"/>
</dbReference>
<proteinExistence type="inferred from homology"/>
<dbReference type="PANTHER" id="PTHR30126">
    <property type="entry name" value="HTH-TYPE TRANSCRIPTIONAL REGULATOR"/>
    <property type="match status" value="1"/>
</dbReference>
<dbReference type="PROSITE" id="PS50931">
    <property type="entry name" value="HTH_LYSR"/>
    <property type="match status" value="1"/>
</dbReference>
<dbReference type="Gene3D" id="3.40.190.290">
    <property type="match status" value="1"/>
</dbReference>
<evidence type="ECO:0000256" key="3">
    <source>
        <dbReference type="ARBA" id="ARBA00023125"/>
    </source>
</evidence>
<feature type="domain" description="HTH lysR-type" evidence="5">
    <location>
        <begin position="10"/>
        <end position="62"/>
    </location>
</feature>
<evidence type="ECO:0000313" key="6">
    <source>
        <dbReference type="EMBL" id="MQY22115.1"/>
    </source>
</evidence>
<dbReference type="PANTHER" id="PTHR30126:SF97">
    <property type="entry name" value="HTH-TYPE TRANSCRIPTIONAL REGULATOR ABGR"/>
    <property type="match status" value="1"/>
</dbReference>
<dbReference type="AlphaFoldDB" id="A0A7K0D8K3"/>
<comment type="caution">
    <text evidence="6">The sequence shown here is derived from an EMBL/GenBank/DDBJ whole genome shotgun (WGS) entry which is preliminary data.</text>
</comment>
<dbReference type="InterPro" id="IPR036390">
    <property type="entry name" value="WH_DNA-bd_sf"/>
</dbReference>
<name>A0A7K0D8K3_9NOCA</name>
<dbReference type="GO" id="GO:0000976">
    <property type="term" value="F:transcription cis-regulatory region binding"/>
    <property type="evidence" value="ECO:0007669"/>
    <property type="project" value="TreeGrafter"/>
</dbReference>
<dbReference type="Pfam" id="PF00126">
    <property type="entry name" value="HTH_1"/>
    <property type="match status" value="1"/>
</dbReference>
<gene>
    <name evidence="6" type="primary">cmpR</name>
    <name evidence="6" type="ORF">NRB20_52280</name>
</gene>
<evidence type="ECO:0000259" key="5">
    <source>
        <dbReference type="PROSITE" id="PS50931"/>
    </source>
</evidence>
<dbReference type="EMBL" id="WEGK01000012">
    <property type="protein sequence ID" value="MQY22115.1"/>
    <property type="molecule type" value="Genomic_DNA"/>
</dbReference>
<keyword evidence="2" id="KW-0805">Transcription regulation</keyword>
<accession>A0A7K0D8K3</accession>
<dbReference type="SUPFAM" id="SSF53850">
    <property type="entry name" value="Periplasmic binding protein-like II"/>
    <property type="match status" value="1"/>
</dbReference>
<dbReference type="GO" id="GO:0003700">
    <property type="term" value="F:DNA-binding transcription factor activity"/>
    <property type="evidence" value="ECO:0007669"/>
    <property type="project" value="InterPro"/>
</dbReference>
<organism evidence="6 7">
    <name type="scientific">Nocardia macrotermitis</name>
    <dbReference type="NCBI Taxonomy" id="2585198"/>
    <lineage>
        <taxon>Bacteria</taxon>
        <taxon>Bacillati</taxon>
        <taxon>Actinomycetota</taxon>
        <taxon>Actinomycetes</taxon>
        <taxon>Mycobacteriales</taxon>
        <taxon>Nocardiaceae</taxon>
        <taxon>Nocardia</taxon>
    </lineage>
</organism>
<evidence type="ECO:0000256" key="2">
    <source>
        <dbReference type="ARBA" id="ARBA00023015"/>
    </source>
</evidence>
<dbReference type="InterPro" id="IPR036388">
    <property type="entry name" value="WH-like_DNA-bd_sf"/>
</dbReference>
<dbReference type="Pfam" id="PF03466">
    <property type="entry name" value="LysR_substrate"/>
    <property type="match status" value="1"/>
</dbReference>
<protein>
    <submittedName>
        <fullName evidence="6">HTH-type transcriptional activator CmpR</fullName>
    </submittedName>
</protein>
<dbReference type="SUPFAM" id="SSF46785">
    <property type="entry name" value="Winged helix' DNA-binding domain"/>
    <property type="match status" value="1"/>
</dbReference>
<dbReference type="InterPro" id="IPR005119">
    <property type="entry name" value="LysR_subst-bd"/>
</dbReference>
<reference evidence="6 7" key="1">
    <citation type="submission" date="2019-10" db="EMBL/GenBank/DDBJ databases">
        <title>Nocardia macrotermitis sp. nov. and Nocardia aurantia sp. nov., isolated from the gut of fungus growing-termite Macrotermes natalensis.</title>
        <authorList>
            <person name="Benndorf R."/>
            <person name="Schwitalla J."/>
            <person name="Martin K."/>
            <person name="De Beer W."/>
            <person name="Kaster A.-K."/>
            <person name="Vollmers J."/>
            <person name="Poulsen M."/>
            <person name="Beemelmanns C."/>
        </authorList>
    </citation>
    <scope>NUCLEOTIDE SEQUENCE [LARGE SCALE GENOMIC DNA]</scope>
    <source>
        <strain evidence="6 7">RB20</strain>
    </source>
</reference>
<keyword evidence="7" id="KW-1185">Reference proteome</keyword>
<keyword evidence="3" id="KW-0238">DNA-binding</keyword>
<keyword evidence="4" id="KW-0804">Transcription</keyword>
<evidence type="ECO:0000313" key="7">
    <source>
        <dbReference type="Proteomes" id="UP000438448"/>
    </source>
</evidence>
<evidence type="ECO:0000256" key="1">
    <source>
        <dbReference type="ARBA" id="ARBA00009437"/>
    </source>
</evidence>
<dbReference type="InterPro" id="IPR000847">
    <property type="entry name" value="LysR_HTH_N"/>
</dbReference>
<evidence type="ECO:0000256" key="4">
    <source>
        <dbReference type="ARBA" id="ARBA00023163"/>
    </source>
</evidence>
<comment type="similarity">
    <text evidence="1">Belongs to the LysR transcriptional regulatory family.</text>
</comment>
<dbReference type="Gene3D" id="1.10.10.10">
    <property type="entry name" value="Winged helix-like DNA-binding domain superfamily/Winged helix DNA-binding domain"/>
    <property type="match status" value="1"/>
</dbReference>
<sequence>MMGTVSAVRMETYLAVARHNSIRRAAVELHITEAAASAAVAYIEKQLGAKLIAKSGRGIVLTDAGRVYADYCRSILGLMREAQAAVRRADTGRLRIGVVATAGEYVLLRPLAAFRDRYPDIELGLSIHPRDLLFLELQHHETDLVIAGRPPRAAGLVVRARRPSRLVVVGSPGRCPDPLTATWLLRGHGSGTRATTVALLDRLQIRPPTLTLGTHGAVLAAAREGLGITLIHNDAVESHVAAGDLEILPVEGTPLDRPWHAVTTRTPTPPARLFIDHLMQHAAPGTRPFDPVAASTNNVAGSH</sequence>